<accession>A0A5N5MUU7</accession>
<dbReference type="GO" id="GO:0005634">
    <property type="term" value="C:nucleus"/>
    <property type="evidence" value="ECO:0007669"/>
    <property type="project" value="UniProtKB-SubCell"/>
</dbReference>
<dbReference type="PANTHER" id="PTHR14913:SF0">
    <property type="entry name" value="TUMOR NECROSIS FACTOR RECEPTOR TYPE 1-ASSOCIATED DEATH DOMAIN PROTEIN"/>
    <property type="match status" value="1"/>
</dbReference>
<dbReference type="SUPFAM" id="SSF47986">
    <property type="entry name" value="DEATH domain"/>
    <property type="match status" value="1"/>
</dbReference>
<keyword evidence="5" id="KW-0053">Apoptosis</keyword>
<keyword evidence="7" id="KW-0539">Nucleus</keyword>
<keyword evidence="4" id="KW-0963">Cytoplasm</keyword>
<dbReference type="GO" id="GO:0097191">
    <property type="term" value="P:extrinsic apoptotic signaling pathway"/>
    <property type="evidence" value="ECO:0007669"/>
    <property type="project" value="TreeGrafter"/>
</dbReference>
<name>A0A5N5MUU7_PANHP</name>
<dbReference type="InterPro" id="IPR035712">
    <property type="entry name" value="TRADD"/>
</dbReference>
<dbReference type="Gene3D" id="3.30.70.680">
    <property type="entry name" value="TRADD, N-terminal domain"/>
    <property type="match status" value="1"/>
</dbReference>
<organism evidence="9 10">
    <name type="scientific">Pangasianodon hypophthalmus</name>
    <name type="common">Striped catfish</name>
    <name type="synonym">Helicophagus hypophthalmus</name>
    <dbReference type="NCBI Taxonomy" id="310915"/>
    <lineage>
        <taxon>Eukaryota</taxon>
        <taxon>Metazoa</taxon>
        <taxon>Chordata</taxon>
        <taxon>Craniata</taxon>
        <taxon>Vertebrata</taxon>
        <taxon>Euteleostomi</taxon>
        <taxon>Actinopterygii</taxon>
        <taxon>Neopterygii</taxon>
        <taxon>Teleostei</taxon>
        <taxon>Ostariophysi</taxon>
        <taxon>Siluriformes</taxon>
        <taxon>Pangasiidae</taxon>
        <taxon>Pangasianodon</taxon>
    </lineage>
</organism>
<dbReference type="SUPFAM" id="SSF55044">
    <property type="entry name" value="TRADD, N-terminal domain"/>
    <property type="match status" value="1"/>
</dbReference>
<evidence type="ECO:0000256" key="2">
    <source>
        <dbReference type="ARBA" id="ARBA00004245"/>
    </source>
</evidence>
<comment type="subcellular location">
    <subcellularLocation>
        <location evidence="2">Cytoplasm</location>
        <location evidence="2">Cytoskeleton</location>
    </subcellularLocation>
    <subcellularLocation>
        <location evidence="1">Nucleus</location>
    </subcellularLocation>
</comment>
<gene>
    <name evidence="9" type="ORF">PHYPO_G00021000</name>
</gene>
<dbReference type="Proteomes" id="UP000327468">
    <property type="component" value="Chromosome 11"/>
</dbReference>
<dbReference type="PROSITE" id="PS50017">
    <property type="entry name" value="DEATH_DOMAIN"/>
    <property type="match status" value="1"/>
</dbReference>
<evidence type="ECO:0000256" key="4">
    <source>
        <dbReference type="ARBA" id="ARBA00022490"/>
    </source>
</evidence>
<dbReference type="AlphaFoldDB" id="A0A5N5MUU7"/>
<dbReference type="Pfam" id="PF00531">
    <property type="entry name" value="Death"/>
    <property type="match status" value="1"/>
</dbReference>
<dbReference type="Pfam" id="PF09034">
    <property type="entry name" value="TRADD_N"/>
    <property type="match status" value="1"/>
</dbReference>
<dbReference type="InterPro" id="IPR000488">
    <property type="entry name" value="Death_dom"/>
</dbReference>
<sequence>MDRNTDTSKLAVSSPDDRAWSGCVVLFLRCCSPEPDLLSFYKDQQEKFSVFKTIKLTLTGCVCGLDGYEILKLHDADPFLGVELKFMDVIPCRRFLDSYMCGSLLQSLSQHASRLLSLPDSVGVETMLKAGTHTLDHSLRDLELCLQLIYQSQPVRLRDDEVTQLEQQLQNSYIPPVQKEVPKNCFLFQKRLFDDRPLTAADQQRFASHVGRDWKRVGRALQKNCRALKGAAIDNLAYEYEREGLYEQAYQLLGRFIQSEGRNARLGRLISALEEAKLISMAEIMLDIQPRE</sequence>
<protein>
    <recommendedName>
        <fullName evidence="3">Tumor necrosis factor receptor type 1-associated DEATH domain protein</fullName>
    </recommendedName>
</protein>
<evidence type="ECO:0000256" key="6">
    <source>
        <dbReference type="ARBA" id="ARBA00023212"/>
    </source>
</evidence>
<dbReference type="InterPro" id="IPR009095">
    <property type="entry name" value="TRADD_N"/>
</dbReference>
<comment type="caution">
    <text evidence="9">The sequence shown here is derived from an EMBL/GenBank/DDBJ whole genome shotgun (WGS) entry which is preliminary data.</text>
</comment>
<dbReference type="EMBL" id="VFJC01000012">
    <property type="protein sequence ID" value="KAB5558764.1"/>
    <property type="molecule type" value="Genomic_DNA"/>
</dbReference>
<dbReference type="GO" id="GO:0005068">
    <property type="term" value="F:transmembrane receptor protein tyrosine kinase adaptor activity"/>
    <property type="evidence" value="ECO:0007669"/>
    <property type="project" value="TreeGrafter"/>
</dbReference>
<evidence type="ECO:0000313" key="9">
    <source>
        <dbReference type="EMBL" id="KAB5558764.1"/>
    </source>
</evidence>
<dbReference type="GO" id="GO:0005856">
    <property type="term" value="C:cytoskeleton"/>
    <property type="evidence" value="ECO:0007669"/>
    <property type="project" value="UniProtKB-SubCell"/>
</dbReference>
<dbReference type="PANTHER" id="PTHR14913">
    <property type="entry name" value="TUMOR NECROSIS FACTOR RECEPTOR TYPE 1-ASSOCIATED DEATH DOMAIN PROTEIN"/>
    <property type="match status" value="1"/>
</dbReference>
<dbReference type="Gene3D" id="1.10.533.10">
    <property type="entry name" value="Death Domain, Fas"/>
    <property type="match status" value="1"/>
</dbReference>
<feature type="domain" description="Death" evidence="8">
    <location>
        <begin position="199"/>
        <end position="289"/>
    </location>
</feature>
<keyword evidence="10" id="KW-1185">Reference proteome</keyword>
<evidence type="ECO:0000313" key="10">
    <source>
        <dbReference type="Proteomes" id="UP000327468"/>
    </source>
</evidence>
<reference evidence="9 10" key="1">
    <citation type="submission" date="2019-06" db="EMBL/GenBank/DDBJ databases">
        <title>A chromosome-scale genome assembly of the striped catfish, Pangasianodon hypophthalmus.</title>
        <authorList>
            <person name="Wen M."/>
            <person name="Zahm M."/>
            <person name="Roques C."/>
            <person name="Cabau C."/>
            <person name="Klopp C."/>
            <person name="Donnadieu C."/>
            <person name="Jouanno E."/>
            <person name="Avarre J.-C."/>
            <person name="Campet M."/>
            <person name="Ha T.T.T."/>
            <person name="Dugue R."/>
            <person name="Lampietro C."/>
            <person name="Louis A."/>
            <person name="Herpin A."/>
            <person name="Echchiki A."/>
            <person name="Berthelot C."/>
            <person name="Parey E."/>
            <person name="Roest-Crollius H."/>
            <person name="Braasch I."/>
            <person name="Postlethwait J."/>
            <person name="Bobe J."/>
            <person name="Montfort J."/>
            <person name="Bouchez O."/>
            <person name="Begum T."/>
            <person name="Schartl M."/>
            <person name="Guiguen Y."/>
        </authorList>
    </citation>
    <scope>NUCLEOTIDE SEQUENCE [LARGE SCALE GENOMIC DNA]</scope>
    <source>
        <strain evidence="9 10">Indonesia</strain>
        <tissue evidence="9">Blood</tissue>
    </source>
</reference>
<dbReference type="GO" id="GO:0043123">
    <property type="term" value="P:positive regulation of canonical NF-kappaB signal transduction"/>
    <property type="evidence" value="ECO:0007669"/>
    <property type="project" value="InterPro"/>
</dbReference>
<dbReference type="InterPro" id="IPR036729">
    <property type="entry name" value="TRADD_N_sf"/>
</dbReference>
<evidence type="ECO:0000256" key="3">
    <source>
        <dbReference type="ARBA" id="ARBA00015474"/>
    </source>
</evidence>
<evidence type="ECO:0000259" key="8">
    <source>
        <dbReference type="PROSITE" id="PS50017"/>
    </source>
</evidence>
<dbReference type="SMART" id="SM00005">
    <property type="entry name" value="DEATH"/>
    <property type="match status" value="1"/>
</dbReference>
<evidence type="ECO:0000256" key="1">
    <source>
        <dbReference type="ARBA" id="ARBA00004123"/>
    </source>
</evidence>
<dbReference type="InterPro" id="IPR011029">
    <property type="entry name" value="DEATH-like_dom_sf"/>
</dbReference>
<dbReference type="GO" id="GO:0002947">
    <property type="term" value="C:tumor necrosis factor receptor superfamily complex"/>
    <property type="evidence" value="ECO:0007669"/>
    <property type="project" value="TreeGrafter"/>
</dbReference>
<proteinExistence type="predicted"/>
<keyword evidence="6" id="KW-0206">Cytoskeleton</keyword>
<evidence type="ECO:0000256" key="7">
    <source>
        <dbReference type="ARBA" id="ARBA00023242"/>
    </source>
</evidence>
<evidence type="ECO:0000256" key="5">
    <source>
        <dbReference type="ARBA" id="ARBA00022703"/>
    </source>
</evidence>